<feature type="region of interest" description="Disordered" evidence="1">
    <location>
        <begin position="475"/>
        <end position="532"/>
    </location>
</feature>
<organism evidence="2 3">
    <name type="scientific">Prorocentrum cordatum</name>
    <dbReference type="NCBI Taxonomy" id="2364126"/>
    <lineage>
        <taxon>Eukaryota</taxon>
        <taxon>Sar</taxon>
        <taxon>Alveolata</taxon>
        <taxon>Dinophyceae</taxon>
        <taxon>Prorocentrales</taxon>
        <taxon>Prorocentraceae</taxon>
        <taxon>Prorocentrum</taxon>
    </lineage>
</organism>
<dbReference type="Proteomes" id="UP001189429">
    <property type="component" value="Unassembled WGS sequence"/>
</dbReference>
<proteinExistence type="predicted"/>
<evidence type="ECO:0000256" key="1">
    <source>
        <dbReference type="SAM" id="MobiDB-lite"/>
    </source>
</evidence>
<feature type="compositionally biased region" description="Low complexity" evidence="1">
    <location>
        <begin position="503"/>
        <end position="532"/>
    </location>
</feature>
<accession>A0ABN9RPG0</accession>
<dbReference type="EMBL" id="CAUYUJ010007304">
    <property type="protein sequence ID" value="CAK0820250.1"/>
    <property type="molecule type" value="Genomic_DNA"/>
</dbReference>
<gene>
    <name evidence="2" type="ORF">PCOR1329_LOCUS22010</name>
</gene>
<evidence type="ECO:0000313" key="2">
    <source>
        <dbReference type="EMBL" id="CAK0820250.1"/>
    </source>
</evidence>
<keyword evidence="3" id="KW-1185">Reference proteome</keyword>
<sequence length="614" mass="65488">MPFAAGCLATRAGPGVDAVAWEYHMFHDARCEGVHFLRETSAMERRPLVFGFSDTGLFFEGDALSVGVNGRAAARDRLLQHGTEFGTGKRWRPNEWYATEAFVSSSEIEAWRQWASSEGLKFDADKLGRMPTHKQRQHLETTGAARQFIDAGLGFYTLVTSAATPHAVGDAWYQVREKVLSINWHPGPLGHQLIAAQLGHFVLTQLRTLLGVAPPRLLAERAAHSGPNPVVNEGGPAQADRDSTCGSLSVLSCATGLEPRPPGSDLALLRAPESEDSWASTLSRQASEGKVKSIDQRYVLSGSQDDGELLFAVDVPQGTEEAYALFCAAPCGWFCKGATGYVASVSQRWWLETVAQGLQRSSIGKGPHGEALSNDDILNKIGYHGQYTRENVSDVAFSIDGQEVPEDTLVEVHKRLFGAPGGLYCAGCKSAADLCQPVGRLRPGRQLLGLRVRPRTFSAPDMGVEVLQMMLLGQRGREPGDGEPAAAPRGEEASPEARSPGVASAKATATEAAAPEATAPQAQGAVPGAVPPEAEVPKAGRVAAALAGMEAFWPGGRGREILGLATSKIPAPDRGARLRERLRARLNGKETFVFVAFGSSVTAGHDNYPAARGL</sequence>
<comment type="caution">
    <text evidence="2">The sequence shown here is derived from an EMBL/GenBank/DDBJ whole genome shotgun (WGS) entry which is preliminary data.</text>
</comment>
<protein>
    <submittedName>
        <fullName evidence="2">Uncharacterized protein</fullName>
    </submittedName>
</protein>
<name>A0ABN9RPG0_9DINO</name>
<evidence type="ECO:0000313" key="3">
    <source>
        <dbReference type="Proteomes" id="UP001189429"/>
    </source>
</evidence>
<reference evidence="2" key="1">
    <citation type="submission" date="2023-10" db="EMBL/GenBank/DDBJ databases">
        <authorList>
            <person name="Chen Y."/>
            <person name="Shah S."/>
            <person name="Dougan E. K."/>
            <person name="Thang M."/>
            <person name="Chan C."/>
        </authorList>
    </citation>
    <scope>NUCLEOTIDE SEQUENCE [LARGE SCALE GENOMIC DNA]</scope>
</reference>